<dbReference type="Proteomes" id="UP000283727">
    <property type="component" value="Unassembled WGS sequence"/>
</dbReference>
<evidence type="ECO:0000313" key="3">
    <source>
        <dbReference type="Proteomes" id="UP000283727"/>
    </source>
</evidence>
<evidence type="ECO:0000313" key="2">
    <source>
        <dbReference type="EMBL" id="RHJ22098.1"/>
    </source>
</evidence>
<name>A0A415C2Y8_BIFBI</name>
<dbReference type="AlphaFoldDB" id="A0A415C2Y8"/>
<proteinExistence type="predicted"/>
<organism evidence="2 3">
    <name type="scientific">Bifidobacterium bifidum</name>
    <dbReference type="NCBI Taxonomy" id="1681"/>
    <lineage>
        <taxon>Bacteria</taxon>
        <taxon>Bacillati</taxon>
        <taxon>Actinomycetota</taxon>
        <taxon>Actinomycetes</taxon>
        <taxon>Bifidobacteriales</taxon>
        <taxon>Bifidobacteriaceae</taxon>
        <taxon>Bifidobacterium</taxon>
    </lineage>
</organism>
<feature type="compositionally biased region" description="Basic and acidic residues" evidence="1">
    <location>
        <begin position="56"/>
        <end position="65"/>
    </location>
</feature>
<protein>
    <submittedName>
        <fullName evidence="2">Uncharacterized protein</fullName>
    </submittedName>
</protein>
<evidence type="ECO:0000256" key="1">
    <source>
        <dbReference type="SAM" id="MobiDB-lite"/>
    </source>
</evidence>
<comment type="caution">
    <text evidence="2">The sequence shown here is derived from an EMBL/GenBank/DDBJ whole genome shotgun (WGS) entry which is preliminary data.</text>
</comment>
<feature type="region of interest" description="Disordered" evidence="1">
    <location>
        <begin position="45"/>
        <end position="65"/>
    </location>
</feature>
<accession>A0A415C2Y8</accession>
<dbReference type="RefSeq" id="WP_117658480.1">
    <property type="nucleotide sequence ID" value="NZ_QRLK01000009.1"/>
</dbReference>
<sequence length="142" mass="15929">MADNNTNLIHDTFVNNRPNGMSPQEAEDTWTTWVENHHAELDPQLPEAPRGFAYADDGRTTPGDDYRKEIGLLHDATANSIQMIAYMLKHEDPGKTGTLLTHTKTDLEHAFNHLQSILALLGWTPDTTDTTEDETDDEPSDE</sequence>
<gene>
    <name evidence="2" type="ORF">DW137_09765</name>
</gene>
<reference evidence="2 3" key="1">
    <citation type="submission" date="2018-08" db="EMBL/GenBank/DDBJ databases">
        <title>A genome reference for cultivated species of the human gut microbiota.</title>
        <authorList>
            <person name="Zou Y."/>
            <person name="Xue W."/>
            <person name="Luo G."/>
        </authorList>
    </citation>
    <scope>NUCLEOTIDE SEQUENCE [LARGE SCALE GENOMIC DNA]</scope>
    <source>
        <strain evidence="2 3">AM12-10</strain>
    </source>
</reference>
<dbReference type="EMBL" id="QRLR01000006">
    <property type="protein sequence ID" value="RHJ22098.1"/>
    <property type="molecule type" value="Genomic_DNA"/>
</dbReference>